<evidence type="ECO:0000313" key="16">
    <source>
        <dbReference type="EMBL" id="MFC5948747.1"/>
    </source>
</evidence>
<dbReference type="InterPro" id="IPR003660">
    <property type="entry name" value="HAMP_dom"/>
</dbReference>
<evidence type="ECO:0000256" key="10">
    <source>
        <dbReference type="ARBA" id="ARBA00022989"/>
    </source>
</evidence>
<dbReference type="InterPro" id="IPR050980">
    <property type="entry name" value="2C_sensor_his_kinase"/>
</dbReference>
<feature type="compositionally biased region" description="Low complexity" evidence="12">
    <location>
        <begin position="1027"/>
        <end position="1038"/>
    </location>
</feature>
<dbReference type="SMART" id="SM00387">
    <property type="entry name" value="HATPase_c"/>
    <property type="match status" value="1"/>
</dbReference>
<dbReference type="Pfam" id="PF02518">
    <property type="entry name" value="HATPase_c"/>
    <property type="match status" value="1"/>
</dbReference>
<dbReference type="InterPro" id="IPR036890">
    <property type="entry name" value="HATPase_C_sf"/>
</dbReference>
<dbReference type="EMBL" id="JBHSQK010000020">
    <property type="protein sequence ID" value="MFC5948747.1"/>
    <property type="molecule type" value="Genomic_DNA"/>
</dbReference>
<keyword evidence="9" id="KW-0067">ATP-binding</keyword>
<evidence type="ECO:0000256" key="3">
    <source>
        <dbReference type="ARBA" id="ARBA00012438"/>
    </source>
</evidence>
<evidence type="ECO:0000256" key="12">
    <source>
        <dbReference type="SAM" id="MobiDB-lite"/>
    </source>
</evidence>
<feature type="compositionally biased region" description="Basic and acidic residues" evidence="12">
    <location>
        <begin position="1146"/>
        <end position="1158"/>
    </location>
</feature>
<dbReference type="InterPro" id="IPR003594">
    <property type="entry name" value="HATPase_dom"/>
</dbReference>
<evidence type="ECO:0000256" key="13">
    <source>
        <dbReference type="SAM" id="Phobius"/>
    </source>
</evidence>
<keyword evidence="6 13" id="KW-0812">Transmembrane</keyword>
<feature type="transmembrane region" description="Helical" evidence="13">
    <location>
        <begin position="326"/>
        <end position="347"/>
    </location>
</feature>
<feature type="compositionally biased region" description="Low complexity" evidence="12">
    <location>
        <begin position="1588"/>
        <end position="1608"/>
    </location>
</feature>
<evidence type="ECO:0000256" key="5">
    <source>
        <dbReference type="ARBA" id="ARBA00022679"/>
    </source>
</evidence>
<evidence type="ECO:0000259" key="15">
    <source>
        <dbReference type="SMART" id="SM00387"/>
    </source>
</evidence>
<keyword evidence="7" id="KW-0547">Nucleotide-binding</keyword>
<dbReference type="SMART" id="SM00304">
    <property type="entry name" value="HAMP"/>
    <property type="match status" value="1"/>
</dbReference>
<evidence type="ECO:0000256" key="11">
    <source>
        <dbReference type="ARBA" id="ARBA00023012"/>
    </source>
</evidence>
<keyword evidence="11" id="KW-0902">Two-component regulatory system</keyword>
<feature type="transmembrane region" description="Helical" evidence="13">
    <location>
        <begin position="21"/>
        <end position="42"/>
    </location>
</feature>
<evidence type="ECO:0000256" key="4">
    <source>
        <dbReference type="ARBA" id="ARBA00022553"/>
    </source>
</evidence>
<feature type="compositionally biased region" description="Low complexity" evidence="12">
    <location>
        <begin position="1619"/>
        <end position="1635"/>
    </location>
</feature>
<feature type="compositionally biased region" description="Basic and acidic residues" evidence="12">
    <location>
        <begin position="1303"/>
        <end position="1314"/>
    </location>
</feature>
<sequence length="1871" mass="186664">MTSTERHPAWSERLNPRNWSLAAKLVAVGLVPTLLALVLGVLRISDQAGVAEQLGRDNRLLEIRQGVAATAQALQAERNTAVLFVAGGRTGDRGALDRAAAETDAKLGEVRAALADASQLDASGTTALQQAEGGFTQLPVLRTDAAASPAGTDDITTRYTTIVQRADVLERALIHQGETTYAGGLGDALAATGEAREALALQHTVLAGAIAAGRLSEQAKITVTGAAAAFATAFADYQVGLTPEQLGRYGNFATDGANVELERLRTQIMATPTERPLQADPAAWEAAYRQAAQVVERAGTGVADELTATSTQAQADASNKAGVNSVLLMLGVLLGIAIIVLLARSLIRSLRVLRRSALDVAERRLPQAVETMRSGQPLNAMVEPVPLTGRDEVGQVARAFDAVHGQAIRLAADQAALQANVSNMFVNLSRRSQALVERQLQLIEQLESNEQDPDQLSNLFQLDHLATRMRRNSENLLVLAGTDLAKRNVAPVPVVDVLRAAVSEIEQYQRVVVQPPPVATVAGRAASDLVHLLAELLDNATNFSPPDSQVVMSTTRAGDGSLIIEIADRGVGMAEHELAEANQRLASPAAVDVSASRRMGLFVVGRLANRHGLGIRLGGGMAGASGGLTASVTVPAVLVPSAEPPERQPVRAGVAPALAAGQGASAFGGGPATTGTGTVPAPRPAGQPPSLSSLVQGDDGPMSPASALGGGRPPAPPVNGKGLPQRRPGSVPPQDEVGGPGPDDGFDAFGTGAAQAERRDERETTQPSDEGTRRDRGAGPAGGDPAPTGRGPGDGVDDRAVDGQRPDGQRSDGQGGRQAPEARPAGPERGPWPVESLRRPPNGSTARTRPTNGHSFHGERPGASDPAGLPALPKRTPRGSTPDEATDGAGTREERSGDRPTGREQEVAGTGTQPDRANGAPQSGSAPEGSGRTGAPEHGAAEHGATQEEPQKSGSDRPAEKLGRGVAAAGAALAGAAAGLAGAAGLRKSEKDRDETGTREDDARGTATGQDGTAGNAAGAGAGRGGDATADDGTPPAGSAAAEADTPVTGNPAAARNGGTGWSEVTTAEAEAGPAETDEPVTTRFPVTRFGDPTPTFSPTADAATTVPSAGAPDVARTTEAEGSRPGSDPEAGAAEAPEAAAELRPAGEPKPACDSKSADGSADTASGTTGIPVIGTEHAGTEHAGTEHAGTEDEGSEAGERAGADRPGRTGAAPTADSTGTSPAERTDGAGSTDTTTPAAVDRGAGVSGTSGTTGGPDTAAPGAGGRTPAEPLPPTVAGLPRRTPGVNGGQRPSGPPPALPRRGEEPEARPERPAAAAPQGSTGRTAEGTGQDTPESTGQDIPESTGLLRRVPGTSGRPANRAGEPSGAPAGVEGSQGLPRRTPGNTGADGRPSADPTGPAGLPRRRPGRPMTASSEGTEALFAPSTPADSSSTGQLRRPGGFESRTPSSRRPGASNGIPPTGAGTAGGSVTPGVEQTGGTPPAAGGATGTDQTDQTDQIGQNRTGRSTAPQDPAGSHPTGSNTTTPNPAGPNPTGTNPAGHEPGATSTNPYRNGGALAYGSGTPGAPGVPSSPTAGLPKRRPSPGPQAAGPAAAGPTATGPAAPGTNGTGANGTGPHGTATGTTGIGTTATGTTGIGTSGNGTDTATGPTGTVPDPSTAAAAPSGPTGAPAGAAPGGPLGAPSAGPTGGPDEPADGPSRFDLGHTTPIFEEIASAWFRSNRSVPVRWTDGEDEGTQGAPSGPPAGHPLRVGRPAGGDAGFATAADEGWRVADATAAATAAETERGASETTEAGLPKRRPRARLVPGSAAGSAVLAPPSGPARNAEAIRGRLASYQQGVRQGRESRLRRQSAAGTGTGQTRSTTEQDEEK</sequence>
<feature type="compositionally biased region" description="Polar residues" evidence="12">
    <location>
        <begin position="1853"/>
        <end position="1864"/>
    </location>
</feature>
<feature type="compositionally biased region" description="Low complexity" evidence="12">
    <location>
        <begin position="1517"/>
        <end position="1543"/>
    </location>
</feature>
<gene>
    <name evidence="16" type="ORF">ACFQH9_10720</name>
</gene>
<feature type="region of interest" description="Disordered" evidence="12">
    <location>
        <begin position="1774"/>
        <end position="1871"/>
    </location>
</feature>
<dbReference type="RefSeq" id="WP_379565813.1">
    <property type="nucleotide sequence ID" value="NZ_JBHSQK010000020.1"/>
</dbReference>
<feature type="compositionally biased region" description="Basic and acidic residues" evidence="12">
    <location>
        <begin position="756"/>
        <end position="777"/>
    </location>
</feature>
<feature type="compositionally biased region" description="Polar residues" evidence="12">
    <location>
        <begin position="910"/>
        <end position="925"/>
    </location>
</feature>
<feature type="compositionally biased region" description="Low complexity" evidence="12">
    <location>
        <begin position="967"/>
        <end position="986"/>
    </location>
</feature>
<protein>
    <recommendedName>
        <fullName evidence="3">histidine kinase</fullName>
        <ecNumber evidence="3">2.7.13.3</ecNumber>
    </recommendedName>
</protein>
<name>A0ABW1I4Y4_9PSEU</name>
<feature type="compositionally biased region" description="Basic and acidic residues" evidence="12">
    <location>
        <begin position="796"/>
        <end position="810"/>
    </location>
</feature>
<dbReference type="Gene3D" id="3.30.565.10">
    <property type="entry name" value="Histidine kinase-like ATPase, C-terminal domain"/>
    <property type="match status" value="1"/>
</dbReference>
<keyword evidence="8" id="KW-0418">Kinase</keyword>
<dbReference type="SUPFAM" id="SSF55874">
    <property type="entry name" value="ATPase domain of HSP90 chaperone/DNA topoisomerase II/histidine kinase"/>
    <property type="match status" value="1"/>
</dbReference>
<organism evidence="16 17">
    <name type="scientific">Pseudonocardia lutea</name>
    <dbReference type="NCBI Taxonomy" id="2172015"/>
    <lineage>
        <taxon>Bacteria</taxon>
        <taxon>Bacillati</taxon>
        <taxon>Actinomycetota</taxon>
        <taxon>Actinomycetes</taxon>
        <taxon>Pseudonocardiales</taxon>
        <taxon>Pseudonocardiaceae</taxon>
        <taxon>Pseudonocardia</taxon>
    </lineage>
</organism>
<evidence type="ECO:0000313" key="17">
    <source>
        <dbReference type="Proteomes" id="UP001596119"/>
    </source>
</evidence>
<feature type="compositionally biased region" description="Polar residues" evidence="12">
    <location>
        <begin position="1321"/>
        <end position="1341"/>
    </location>
</feature>
<feature type="compositionally biased region" description="Basic and acidic residues" evidence="12">
    <location>
        <begin position="1199"/>
        <end position="1209"/>
    </location>
</feature>
<comment type="catalytic activity">
    <reaction evidence="1">
        <text>ATP + protein L-histidine = ADP + protein N-phospho-L-histidine.</text>
        <dbReference type="EC" id="2.7.13.3"/>
    </reaction>
</comment>
<dbReference type="Pfam" id="PF08376">
    <property type="entry name" value="NIT"/>
    <property type="match status" value="1"/>
</dbReference>
<evidence type="ECO:0000256" key="2">
    <source>
        <dbReference type="ARBA" id="ARBA00004370"/>
    </source>
</evidence>
<keyword evidence="10 13" id="KW-1133">Transmembrane helix</keyword>
<dbReference type="CDD" id="cd06225">
    <property type="entry name" value="HAMP"/>
    <property type="match status" value="1"/>
</dbReference>
<evidence type="ECO:0000256" key="1">
    <source>
        <dbReference type="ARBA" id="ARBA00000085"/>
    </source>
</evidence>
<dbReference type="InterPro" id="IPR013587">
    <property type="entry name" value="Nitrate/nitrite_sensing"/>
</dbReference>
<feature type="domain" description="Histidine kinase/HSP90-like ATPase" evidence="15">
    <location>
        <begin position="524"/>
        <end position="638"/>
    </location>
</feature>
<feature type="compositionally biased region" description="Basic and acidic residues" evidence="12">
    <location>
        <begin position="939"/>
        <end position="963"/>
    </location>
</feature>
<feature type="compositionally biased region" description="Low complexity" evidence="12">
    <location>
        <begin position="1459"/>
        <end position="1503"/>
    </location>
</feature>
<feature type="compositionally biased region" description="Basic and acidic residues" evidence="12">
    <location>
        <begin position="890"/>
        <end position="906"/>
    </location>
</feature>
<feature type="domain" description="HAMP" evidence="14">
    <location>
        <begin position="344"/>
        <end position="412"/>
    </location>
</feature>
<feature type="compositionally biased region" description="Low complexity" evidence="12">
    <location>
        <begin position="1658"/>
        <end position="1675"/>
    </location>
</feature>
<dbReference type="EC" id="2.7.13.3" evidence="3"/>
<evidence type="ECO:0000256" key="9">
    <source>
        <dbReference type="ARBA" id="ARBA00022840"/>
    </source>
</evidence>
<keyword evidence="4" id="KW-0597">Phosphoprotein</keyword>
<feature type="compositionally biased region" description="Gly residues" evidence="12">
    <location>
        <begin position="1609"/>
        <end position="1618"/>
    </location>
</feature>
<evidence type="ECO:0000256" key="8">
    <source>
        <dbReference type="ARBA" id="ARBA00022777"/>
    </source>
</evidence>
<feature type="region of interest" description="Disordered" evidence="12">
    <location>
        <begin position="665"/>
        <end position="1762"/>
    </location>
</feature>
<feature type="compositionally biased region" description="Basic and acidic residues" evidence="12">
    <location>
        <begin position="1180"/>
        <end position="1192"/>
    </location>
</feature>
<evidence type="ECO:0000256" key="7">
    <source>
        <dbReference type="ARBA" id="ARBA00022741"/>
    </source>
</evidence>
<dbReference type="PANTHER" id="PTHR44936">
    <property type="entry name" value="SENSOR PROTEIN CREC"/>
    <property type="match status" value="1"/>
</dbReference>
<feature type="compositionally biased region" description="Polar residues" evidence="12">
    <location>
        <begin position="842"/>
        <end position="854"/>
    </location>
</feature>
<feature type="compositionally biased region" description="Low complexity" evidence="12">
    <location>
        <begin position="1126"/>
        <end position="1145"/>
    </location>
</feature>
<evidence type="ECO:0000259" key="14">
    <source>
        <dbReference type="SMART" id="SM00304"/>
    </source>
</evidence>
<proteinExistence type="predicted"/>
<evidence type="ECO:0000256" key="6">
    <source>
        <dbReference type="ARBA" id="ARBA00022692"/>
    </source>
</evidence>
<comment type="caution">
    <text evidence="16">The sequence shown here is derived from an EMBL/GenBank/DDBJ whole genome shotgun (WGS) entry which is preliminary data.</text>
</comment>
<keyword evidence="5" id="KW-0808">Transferase</keyword>
<feature type="compositionally biased region" description="Gly residues" evidence="12">
    <location>
        <begin position="1247"/>
        <end position="1256"/>
    </location>
</feature>
<keyword evidence="13" id="KW-0472">Membrane</keyword>
<dbReference type="PANTHER" id="PTHR44936:SF9">
    <property type="entry name" value="SENSOR PROTEIN CREC"/>
    <property type="match status" value="1"/>
</dbReference>
<dbReference type="Proteomes" id="UP001596119">
    <property type="component" value="Unassembled WGS sequence"/>
</dbReference>
<feature type="compositionally biased region" description="Basic and acidic residues" evidence="12">
    <location>
        <begin position="987"/>
        <end position="1004"/>
    </location>
</feature>
<feature type="compositionally biased region" description="Low complexity" evidence="12">
    <location>
        <begin position="1064"/>
        <end position="1075"/>
    </location>
</feature>
<comment type="subcellular location">
    <subcellularLocation>
        <location evidence="2">Membrane</location>
    </subcellularLocation>
</comment>
<feature type="compositionally biased region" description="Low complexity" evidence="12">
    <location>
        <begin position="1257"/>
        <end position="1271"/>
    </location>
</feature>
<reference evidence="17" key="1">
    <citation type="journal article" date="2019" name="Int. J. Syst. Evol. Microbiol.">
        <title>The Global Catalogue of Microorganisms (GCM) 10K type strain sequencing project: providing services to taxonomists for standard genome sequencing and annotation.</title>
        <authorList>
            <consortium name="The Broad Institute Genomics Platform"/>
            <consortium name="The Broad Institute Genome Sequencing Center for Infectious Disease"/>
            <person name="Wu L."/>
            <person name="Ma J."/>
        </authorList>
    </citation>
    <scope>NUCLEOTIDE SEQUENCE [LARGE SCALE GENOMIC DNA]</scope>
    <source>
        <strain evidence="17">CGMCC 4.7397</strain>
    </source>
</reference>
<feature type="compositionally biased region" description="Polar residues" evidence="12">
    <location>
        <begin position="1217"/>
        <end position="1239"/>
    </location>
</feature>
<feature type="compositionally biased region" description="Low complexity" evidence="12">
    <location>
        <begin position="1005"/>
        <end position="1017"/>
    </location>
</feature>
<keyword evidence="17" id="KW-1185">Reference proteome</keyword>
<accession>A0ABW1I4Y4</accession>
<dbReference type="Gene3D" id="6.10.340.10">
    <property type="match status" value="1"/>
</dbReference>